<feature type="region of interest" description="Disordered" evidence="1">
    <location>
        <begin position="239"/>
        <end position="272"/>
    </location>
</feature>
<dbReference type="EMBL" id="JABCQN010000003">
    <property type="protein sequence ID" value="MBF0870551.1"/>
    <property type="molecule type" value="Genomic_DNA"/>
</dbReference>
<evidence type="ECO:0000313" key="2">
    <source>
        <dbReference type="EMBL" id="MBF0870551.1"/>
    </source>
</evidence>
<sequence length="272" mass="29304">MIRPFTIACAVLAAGSGLFLYTKKHETTVLDQKITKIVQETQKVRSQTAMLRTEWALLNQPDRLNVLAARFVPDLHPMAPDQFVRMASMESRLPAPGSRPTPADPREGLHEVVNRAATEAHLPLPAAPVTRPVVPVTHTPVIAAAAPQPLPATPRIVTAKAVAIPRPVHPRADRIVHSADTELASAAATRPVVPHLSAARSDVTPSVRLVSYHGTRPTPVVATAWHSQPVHQVREASLTRVAEEERPRVRHHASSALGNDGDALPPPVPLAN</sequence>
<evidence type="ECO:0000256" key="1">
    <source>
        <dbReference type="SAM" id="MobiDB-lite"/>
    </source>
</evidence>
<protein>
    <submittedName>
        <fullName evidence="2">Uncharacterized protein</fullName>
    </submittedName>
</protein>
<proteinExistence type="predicted"/>
<organism evidence="2 3">
    <name type="scientific">Gluconobacter japonicus</name>
    <dbReference type="NCBI Taxonomy" id="376620"/>
    <lineage>
        <taxon>Bacteria</taxon>
        <taxon>Pseudomonadati</taxon>
        <taxon>Pseudomonadota</taxon>
        <taxon>Alphaproteobacteria</taxon>
        <taxon>Acetobacterales</taxon>
        <taxon>Acetobacteraceae</taxon>
        <taxon>Gluconobacter</taxon>
    </lineage>
</organism>
<evidence type="ECO:0000313" key="3">
    <source>
        <dbReference type="Proteomes" id="UP000661006"/>
    </source>
</evidence>
<name>A0A9Q2FLP0_GLUJA</name>
<reference evidence="2" key="1">
    <citation type="submission" date="2020-04" db="EMBL/GenBank/DDBJ databases">
        <authorList>
            <person name="Sombolestani A."/>
        </authorList>
    </citation>
    <scope>NUCLEOTIDE SEQUENCE</scope>
    <source>
        <strain evidence="2">R71697</strain>
    </source>
</reference>
<reference evidence="2" key="2">
    <citation type="submission" date="2020-11" db="EMBL/GenBank/DDBJ databases">
        <title>Description of novel Gluconobacter species.</title>
        <authorList>
            <person name="Cleenwerck I."/>
            <person name="Cnockaert M."/>
            <person name="Borremans W."/>
            <person name="Wieme A.D."/>
            <person name="De Vuyst L."/>
            <person name="Vandamme P."/>
        </authorList>
    </citation>
    <scope>NUCLEOTIDE SEQUENCE</scope>
    <source>
        <strain evidence="2">R71697</strain>
    </source>
</reference>
<gene>
    <name evidence="2" type="ORF">HKD32_06745</name>
</gene>
<comment type="caution">
    <text evidence="2">The sequence shown here is derived from an EMBL/GenBank/DDBJ whole genome shotgun (WGS) entry which is preliminary data.</text>
</comment>
<dbReference type="GeneID" id="81474388"/>
<dbReference type="RefSeq" id="WP_194257764.1">
    <property type="nucleotide sequence ID" value="NZ_JABCQN010000003.1"/>
</dbReference>
<dbReference type="AlphaFoldDB" id="A0A9Q2FLP0"/>
<dbReference type="Proteomes" id="UP000661006">
    <property type="component" value="Unassembled WGS sequence"/>
</dbReference>
<accession>A0A9Q2FLP0</accession>